<proteinExistence type="predicted"/>
<dbReference type="InterPro" id="IPR021445">
    <property type="entry name" value="DUF3095"/>
</dbReference>
<organism evidence="1 2">
    <name type="scientific">Thermostichus vulcanus str. 'Rupite'</name>
    <dbReference type="NCBI Taxonomy" id="2813851"/>
    <lineage>
        <taxon>Bacteria</taxon>
        <taxon>Bacillati</taxon>
        <taxon>Cyanobacteriota</taxon>
        <taxon>Cyanophyceae</taxon>
        <taxon>Thermostichales</taxon>
        <taxon>Thermostichaceae</taxon>
        <taxon>Thermostichus</taxon>
    </lineage>
</organism>
<name>A0ABT0C6T1_THEVL</name>
<gene>
    <name evidence="1" type="ORF">JX360_01030</name>
</gene>
<comment type="caution">
    <text evidence="1">The sequence shown here is derived from an EMBL/GenBank/DDBJ whole genome shotgun (WGS) entry which is preliminary data.</text>
</comment>
<keyword evidence="2" id="KW-1185">Reference proteome</keyword>
<protein>
    <submittedName>
        <fullName evidence="1">DUF3095 family protein</fullName>
    </submittedName>
</protein>
<accession>A0ABT0C6T1</accession>
<evidence type="ECO:0000313" key="2">
    <source>
        <dbReference type="Proteomes" id="UP000830835"/>
    </source>
</evidence>
<sequence>MTQYLETRFRQGELAYGIHISDRALLTCLVFERDGRQVHFVDGADGGYALAARDLKTRLNL</sequence>
<evidence type="ECO:0000313" key="1">
    <source>
        <dbReference type="EMBL" id="MCJ2541500.1"/>
    </source>
</evidence>
<reference evidence="1" key="1">
    <citation type="submission" date="2021-02" db="EMBL/GenBank/DDBJ databases">
        <title>The CRISPR/cas machinery reduction and long-range gene transfer in the hot spring cyanobacterium Synechococcus.</title>
        <authorList>
            <person name="Dvorak P."/>
            <person name="Jahodarova E."/>
            <person name="Hasler P."/>
            <person name="Poulickova A."/>
        </authorList>
    </citation>
    <scope>NUCLEOTIDE SEQUENCE</scope>
    <source>
        <strain evidence="1">Rupite</strain>
    </source>
</reference>
<dbReference type="Pfam" id="PF11294">
    <property type="entry name" value="DUF3095"/>
    <property type="match status" value="1"/>
</dbReference>
<dbReference type="EMBL" id="JAFIRA010000001">
    <property type="protein sequence ID" value="MCJ2541500.1"/>
    <property type="molecule type" value="Genomic_DNA"/>
</dbReference>
<dbReference type="Proteomes" id="UP000830835">
    <property type="component" value="Unassembled WGS sequence"/>
</dbReference>